<keyword evidence="1" id="KW-0175">Coiled coil</keyword>
<dbReference type="Gene3D" id="3.40.630.10">
    <property type="entry name" value="Zn peptidases"/>
    <property type="match status" value="2"/>
</dbReference>
<organism evidence="4 5">
    <name type="scientific">Runella defluvii</name>
    <dbReference type="NCBI Taxonomy" id="370973"/>
    <lineage>
        <taxon>Bacteria</taxon>
        <taxon>Pseudomonadati</taxon>
        <taxon>Bacteroidota</taxon>
        <taxon>Cytophagia</taxon>
        <taxon>Cytophagales</taxon>
        <taxon>Spirosomataceae</taxon>
        <taxon>Runella</taxon>
    </lineage>
</organism>
<accession>A0A7W5ZQ26</accession>
<dbReference type="EMBL" id="JACIBY010000013">
    <property type="protein sequence ID" value="MBB3840968.1"/>
    <property type="molecule type" value="Genomic_DNA"/>
</dbReference>
<feature type="domain" description="Peptidase M28" evidence="3">
    <location>
        <begin position="205"/>
        <end position="373"/>
    </location>
</feature>
<dbReference type="Pfam" id="PF04389">
    <property type="entry name" value="Peptidase_M28"/>
    <property type="match status" value="1"/>
</dbReference>
<protein>
    <recommendedName>
        <fullName evidence="3">Peptidase M28 domain-containing protein</fullName>
    </recommendedName>
</protein>
<feature type="transmembrane region" description="Helical" evidence="2">
    <location>
        <begin position="178"/>
        <end position="202"/>
    </location>
</feature>
<gene>
    <name evidence="4" type="ORF">FHS57_004989</name>
</gene>
<keyword evidence="2" id="KW-0472">Membrane</keyword>
<comment type="caution">
    <text evidence="4">The sequence shown here is derived from an EMBL/GenBank/DDBJ whole genome shotgun (WGS) entry which is preliminary data.</text>
</comment>
<dbReference type="PANTHER" id="PTHR12147:SF26">
    <property type="entry name" value="PEPTIDASE M28 DOMAIN-CONTAINING PROTEIN"/>
    <property type="match status" value="1"/>
</dbReference>
<dbReference type="InterPro" id="IPR045175">
    <property type="entry name" value="M28_fam"/>
</dbReference>
<dbReference type="GO" id="GO:0008235">
    <property type="term" value="F:metalloexopeptidase activity"/>
    <property type="evidence" value="ECO:0007669"/>
    <property type="project" value="InterPro"/>
</dbReference>
<feature type="coiled-coil region" evidence="1">
    <location>
        <begin position="217"/>
        <end position="244"/>
    </location>
</feature>
<dbReference type="AlphaFoldDB" id="A0A7W5ZQ26"/>
<reference evidence="4 5" key="1">
    <citation type="submission" date="2020-08" db="EMBL/GenBank/DDBJ databases">
        <title>Genomic Encyclopedia of Type Strains, Phase IV (KMG-IV): sequencing the most valuable type-strain genomes for metagenomic binning, comparative biology and taxonomic classification.</title>
        <authorList>
            <person name="Goeker M."/>
        </authorList>
    </citation>
    <scope>NUCLEOTIDE SEQUENCE [LARGE SCALE GENOMIC DNA]</scope>
    <source>
        <strain evidence="4 5">DSM 17976</strain>
    </source>
</reference>
<feature type="transmembrane region" description="Helical" evidence="2">
    <location>
        <begin position="152"/>
        <end position="172"/>
    </location>
</feature>
<dbReference type="PANTHER" id="PTHR12147">
    <property type="entry name" value="METALLOPEPTIDASE M28 FAMILY MEMBER"/>
    <property type="match status" value="1"/>
</dbReference>
<feature type="transmembrane region" description="Helical" evidence="2">
    <location>
        <begin position="76"/>
        <end position="94"/>
    </location>
</feature>
<evidence type="ECO:0000256" key="2">
    <source>
        <dbReference type="SAM" id="Phobius"/>
    </source>
</evidence>
<dbReference type="SUPFAM" id="SSF53187">
    <property type="entry name" value="Zn-dependent exopeptidases"/>
    <property type="match status" value="1"/>
</dbReference>
<evidence type="ECO:0000259" key="3">
    <source>
        <dbReference type="Pfam" id="PF04389"/>
    </source>
</evidence>
<evidence type="ECO:0000313" key="5">
    <source>
        <dbReference type="Proteomes" id="UP000541352"/>
    </source>
</evidence>
<proteinExistence type="predicted"/>
<keyword evidence="2" id="KW-0812">Transmembrane</keyword>
<evidence type="ECO:0000313" key="4">
    <source>
        <dbReference type="EMBL" id="MBB3840968.1"/>
    </source>
</evidence>
<evidence type="ECO:0000256" key="1">
    <source>
        <dbReference type="SAM" id="Coils"/>
    </source>
</evidence>
<keyword evidence="2" id="KW-1133">Transmembrane helix</keyword>
<dbReference type="GO" id="GO:0006508">
    <property type="term" value="P:proteolysis"/>
    <property type="evidence" value="ECO:0007669"/>
    <property type="project" value="InterPro"/>
</dbReference>
<sequence length="381" mass="41929">MALQTSSLLRQLTAFSHRGVGSSSNTKTATLIAETLQKIGFTVEKQTFQTPATYVPIVYWLIGVLALGLLSVQWWGLVSVLLVAISAVNGVLYFDWRPSWLLYAPPLVRAENVIGRYGKKANGQKVILMAHFDSAPVSFLYRRQTKDGFRNSIRASMVLMALAVPVVGLSYHLPQNQYLLVIRVLLVTYFLGQAILGTIGFWQKGFTNGASDNATGVVAALATAEKLKALLKDAEIEVVLTNAEEAGMIGAYHYFQKKFDKSRQNYLINFDTLGNGQLNVITKTGSLSLIEYNNDLTKTALALIETQPQFKEIAVGDWHTADFDSAWFVRAGIPCMTLSALDAEGTMPNIHRPEDTIDHVDEAPMHQAIDFAVAVAQKNSQ</sequence>
<dbReference type="Proteomes" id="UP000541352">
    <property type="component" value="Unassembled WGS sequence"/>
</dbReference>
<dbReference type="RefSeq" id="WP_183978305.1">
    <property type="nucleotide sequence ID" value="NZ_JACIBY010000013.1"/>
</dbReference>
<feature type="transmembrane region" description="Helical" evidence="2">
    <location>
        <begin position="52"/>
        <end position="70"/>
    </location>
</feature>
<keyword evidence="5" id="KW-1185">Reference proteome</keyword>
<dbReference type="InterPro" id="IPR007484">
    <property type="entry name" value="Peptidase_M28"/>
</dbReference>
<name>A0A7W5ZQ26_9BACT</name>